<feature type="transmembrane region" description="Helical" evidence="1">
    <location>
        <begin position="58"/>
        <end position="79"/>
    </location>
</feature>
<gene>
    <name evidence="2" type="ORF">DFR59_102373</name>
</gene>
<keyword evidence="1" id="KW-0472">Membrane</keyword>
<name>A0A370GR00_9BACI</name>
<evidence type="ECO:0000256" key="1">
    <source>
        <dbReference type="SAM" id="Phobius"/>
    </source>
</evidence>
<protein>
    <submittedName>
        <fullName evidence="2">Uncharacterized protein</fullName>
    </submittedName>
</protein>
<sequence>METAVDTGNHFLVIGSFVFLLTGASLYFYPKLSVLLMVFLSMMFGFIYTFSIEAVNTALTAVLINGVSAALGGTSVKLLNQRIRLKKTTDESAG</sequence>
<accession>A0A370GR00</accession>
<proteinExistence type="predicted"/>
<dbReference type="Proteomes" id="UP000255326">
    <property type="component" value="Unassembled WGS sequence"/>
</dbReference>
<feature type="transmembrane region" description="Helical" evidence="1">
    <location>
        <begin position="12"/>
        <end position="29"/>
    </location>
</feature>
<evidence type="ECO:0000313" key="3">
    <source>
        <dbReference type="Proteomes" id="UP000255326"/>
    </source>
</evidence>
<dbReference type="AlphaFoldDB" id="A0A370GR00"/>
<keyword evidence="1" id="KW-0812">Transmembrane</keyword>
<evidence type="ECO:0000313" key="2">
    <source>
        <dbReference type="EMBL" id="RDI45740.1"/>
    </source>
</evidence>
<dbReference type="EMBL" id="QQAY01000002">
    <property type="protein sequence ID" value="RDI45740.1"/>
    <property type="molecule type" value="Genomic_DNA"/>
</dbReference>
<comment type="caution">
    <text evidence="2">The sequence shown here is derived from an EMBL/GenBank/DDBJ whole genome shotgun (WGS) entry which is preliminary data.</text>
</comment>
<reference evidence="2 3" key="1">
    <citation type="submission" date="2018-07" db="EMBL/GenBank/DDBJ databases">
        <title>Genomic Encyclopedia of Type Strains, Phase IV (KMG-IV): sequencing the most valuable type-strain genomes for metagenomic binning, comparative biology and taxonomic classification.</title>
        <authorList>
            <person name="Goeker M."/>
        </authorList>
    </citation>
    <scope>NUCLEOTIDE SEQUENCE [LARGE SCALE GENOMIC DNA]</scope>
    <source>
        <strain evidence="2 3">DSM 25281</strain>
    </source>
</reference>
<organism evidence="2 3">
    <name type="scientific">Falsibacillus pallidus</name>
    <dbReference type="NCBI Taxonomy" id="493781"/>
    <lineage>
        <taxon>Bacteria</taxon>
        <taxon>Bacillati</taxon>
        <taxon>Bacillota</taxon>
        <taxon>Bacilli</taxon>
        <taxon>Bacillales</taxon>
        <taxon>Bacillaceae</taxon>
        <taxon>Falsibacillus</taxon>
    </lineage>
</organism>
<feature type="transmembrane region" description="Helical" evidence="1">
    <location>
        <begin position="34"/>
        <end position="52"/>
    </location>
</feature>
<keyword evidence="1" id="KW-1133">Transmembrane helix</keyword>
<keyword evidence="3" id="KW-1185">Reference proteome</keyword>
<dbReference type="RefSeq" id="WP_114744556.1">
    <property type="nucleotide sequence ID" value="NZ_QQAY01000002.1"/>
</dbReference>